<dbReference type="EMBL" id="SOFM01000043">
    <property type="protein sequence ID" value="TFC01270.1"/>
    <property type="molecule type" value="Genomic_DNA"/>
</dbReference>
<dbReference type="Gene3D" id="3.90.550.10">
    <property type="entry name" value="Spore Coat Polysaccharide Biosynthesis Protein SpsA, Chain A"/>
    <property type="match status" value="1"/>
</dbReference>
<dbReference type="Pfam" id="PF09837">
    <property type="entry name" value="DUF2064"/>
    <property type="match status" value="1"/>
</dbReference>
<evidence type="ECO:0000313" key="2">
    <source>
        <dbReference type="Proteomes" id="UP000297643"/>
    </source>
</evidence>
<dbReference type="PANTHER" id="PTHR36529">
    <property type="entry name" value="SLL1095 PROTEIN"/>
    <property type="match status" value="1"/>
</dbReference>
<keyword evidence="2" id="KW-1185">Reference proteome</keyword>
<dbReference type="RefSeq" id="WP_134510434.1">
    <property type="nucleotide sequence ID" value="NZ_SOFM01000043.1"/>
</dbReference>
<protein>
    <submittedName>
        <fullName evidence="1">DUF2064 domain-containing protein</fullName>
    </submittedName>
</protein>
<accession>A0A4R8W2M5</accession>
<organism evidence="1 2">
    <name type="scientific">Cryobacterium mannosilyticum</name>
    <dbReference type="NCBI Taxonomy" id="1259190"/>
    <lineage>
        <taxon>Bacteria</taxon>
        <taxon>Bacillati</taxon>
        <taxon>Actinomycetota</taxon>
        <taxon>Actinomycetes</taxon>
        <taxon>Micrococcales</taxon>
        <taxon>Microbacteriaceae</taxon>
        <taxon>Cryobacterium</taxon>
    </lineage>
</organism>
<dbReference type="InterPro" id="IPR029044">
    <property type="entry name" value="Nucleotide-diphossugar_trans"/>
</dbReference>
<dbReference type="PANTHER" id="PTHR36529:SF1">
    <property type="entry name" value="GLYCOSYLTRANSFERASE"/>
    <property type="match status" value="1"/>
</dbReference>
<proteinExistence type="predicted"/>
<sequence length="213" mass="22325">MTILVVIAKECLPGKVKTRLHPPLSLAQAAELAAASLDDTLRAVSSLPATRRILAFDGIVPPGAAAGFEILPQVAGGLDERLAAIFDHCDEPTVLIGMDTPQVTTALLEPVFTDWTDDVDAWIGIADDGGFWALALAEPRGDLIRGIPMSQGDTGARQLERLRAAGLQVAFLPTLTDVDTIDDAHAVAGIAPDGGFARVLATMLGPDENGKTR</sequence>
<reference evidence="1 2" key="1">
    <citation type="submission" date="2019-03" db="EMBL/GenBank/DDBJ databases">
        <title>Genomics of glacier-inhabiting Cryobacterium strains.</title>
        <authorList>
            <person name="Liu Q."/>
            <person name="Xin Y.-H."/>
        </authorList>
    </citation>
    <scope>NUCLEOTIDE SEQUENCE [LARGE SCALE GENOMIC DNA]</scope>
    <source>
        <strain evidence="1 2">RHLT2-21</strain>
    </source>
</reference>
<dbReference type="InterPro" id="IPR018641">
    <property type="entry name" value="Trfase_1_rSAM/seldom-assoc"/>
</dbReference>
<gene>
    <name evidence="1" type="ORF">E3O32_14005</name>
</gene>
<comment type="caution">
    <text evidence="1">The sequence shown here is derived from an EMBL/GenBank/DDBJ whole genome shotgun (WGS) entry which is preliminary data.</text>
</comment>
<name>A0A4R8W2M5_9MICO</name>
<dbReference type="AlphaFoldDB" id="A0A4R8W2M5"/>
<dbReference type="Proteomes" id="UP000297643">
    <property type="component" value="Unassembled WGS sequence"/>
</dbReference>
<dbReference type="SUPFAM" id="SSF53448">
    <property type="entry name" value="Nucleotide-diphospho-sugar transferases"/>
    <property type="match status" value="1"/>
</dbReference>
<evidence type="ECO:0000313" key="1">
    <source>
        <dbReference type="EMBL" id="TFC01270.1"/>
    </source>
</evidence>